<dbReference type="SUPFAM" id="SSF47473">
    <property type="entry name" value="EF-hand"/>
    <property type="match status" value="1"/>
</dbReference>
<sequence length="92" mass="10331">MDNKVSNQHTLFSSEELTKLKEGFEKSDENKDGLISTDELLKLTESLGQHVTQATQEEVHSIIKSFDTNVDGSLDLDEYLTLMANLRAMGQE</sequence>
<dbReference type="OrthoDB" id="26525at2759"/>
<dbReference type="Proteomes" id="UP000243308">
    <property type="component" value="Unassembled WGS sequence"/>
</dbReference>
<gene>
    <name evidence="3" type="ORF">MVEG_11542</name>
</gene>
<dbReference type="InterPro" id="IPR018247">
    <property type="entry name" value="EF_Hand_1_Ca_BS"/>
</dbReference>
<keyword evidence="4" id="KW-1185">Reference proteome</keyword>
<dbReference type="CDD" id="cd00051">
    <property type="entry name" value="EFh"/>
    <property type="match status" value="1"/>
</dbReference>
<keyword evidence="1" id="KW-0106">Calcium</keyword>
<evidence type="ECO:0000313" key="4">
    <source>
        <dbReference type="Proteomes" id="UP000243308"/>
    </source>
</evidence>
<name>A0A086TK54_9FUNG</name>
<dbReference type="GO" id="GO:0005509">
    <property type="term" value="F:calcium ion binding"/>
    <property type="evidence" value="ECO:0007669"/>
    <property type="project" value="InterPro"/>
</dbReference>
<evidence type="ECO:0000313" key="3">
    <source>
        <dbReference type="EMBL" id="KFH62331.1"/>
    </source>
</evidence>
<dbReference type="SMART" id="SM00054">
    <property type="entry name" value="EFh"/>
    <property type="match status" value="2"/>
</dbReference>
<proteinExistence type="predicted"/>
<dbReference type="InterPro" id="IPR002048">
    <property type="entry name" value="EF_hand_dom"/>
</dbReference>
<dbReference type="AlphaFoldDB" id="A0A086TK54"/>
<dbReference type="Pfam" id="PF13499">
    <property type="entry name" value="EF-hand_7"/>
    <property type="match status" value="1"/>
</dbReference>
<dbReference type="EMBL" id="KN042432">
    <property type="protein sequence ID" value="KFH62331.1"/>
    <property type="molecule type" value="Genomic_DNA"/>
</dbReference>
<protein>
    <recommendedName>
        <fullName evidence="2">EF-hand domain-containing protein</fullName>
    </recommendedName>
</protein>
<dbReference type="Gene3D" id="1.10.238.10">
    <property type="entry name" value="EF-hand"/>
    <property type="match status" value="1"/>
</dbReference>
<evidence type="ECO:0000259" key="2">
    <source>
        <dbReference type="PROSITE" id="PS50222"/>
    </source>
</evidence>
<dbReference type="InterPro" id="IPR011992">
    <property type="entry name" value="EF-hand-dom_pair"/>
</dbReference>
<dbReference type="PROSITE" id="PS50222">
    <property type="entry name" value="EF_HAND_2"/>
    <property type="match status" value="2"/>
</dbReference>
<feature type="domain" description="EF-hand" evidence="2">
    <location>
        <begin position="54"/>
        <end position="89"/>
    </location>
</feature>
<evidence type="ECO:0000256" key="1">
    <source>
        <dbReference type="ARBA" id="ARBA00022837"/>
    </source>
</evidence>
<reference evidence="3 4" key="1">
    <citation type="submission" date="2011-02" db="EMBL/GenBank/DDBJ databases">
        <title>The Genome Sequence of Mortierella verticillata NRRL 6337.</title>
        <authorList>
            <consortium name="The Broad Institute Genome Sequencing Platform"/>
            <person name="Russ C."/>
            <person name="Cuomo C."/>
            <person name="Burger G."/>
            <person name="Gray M.W."/>
            <person name="Holland P.W.H."/>
            <person name="King N."/>
            <person name="Lang F.B.F."/>
            <person name="Roger A.J."/>
            <person name="Ruiz-Trillo I."/>
            <person name="Young S.K."/>
            <person name="Zeng Q."/>
            <person name="Gargeya S."/>
            <person name="Alvarado L."/>
            <person name="Berlin A."/>
            <person name="Chapman S.B."/>
            <person name="Chen Z."/>
            <person name="Freedman E."/>
            <person name="Gellesch M."/>
            <person name="Goldberg J."/>
            <person name="Griggs A."/>
            <person name="Gujja S."/>
            <person name="Heilman E."/>
            <person name="Heiman D."/>
            <person name="Howarth C."/>
            <person name="Mehta T."/>
            <person name="Neiman D."/>
            <person name="Pearson M."/>
            <person name="Roberts A."/>
            <person name="Saif S."/>
            <person name="Shea T."/>
            <person name="Shenoy N."/>
            <person name="Sisk P."/>
            <person name="Stolte C."/>
            <person name="Sykes S."/>
            <person name="White J."/>
            <person name="Yandava C."/>
            <person name="Haas B."/>
            <person name="Nusbaum C."/>
            <person name="Birren B."/>
        </authorList>
    </citation>
    <scope>NUCLEOTIDE SEQUENCE [LARGE SCALE GENOMIC DNA]</scope>
    <source>
        <strain evidence="3 4">NRRL 6337</strain>
    </source>
</reference>
<dbReference type="PROSITE" id="PS00018">
    <property type="entry name" value="EF_HAND_1"/>
    <property type="match status" value="1"/>
</dbReference>
<organism evidence="3 4">
    <name type="scientific">Podila verticillata NRRL 6337</name>
    <dbReference type="NCBI Taxonomy" id="1069443"/>
    <lineage>
        <taxon>Eukaryota</taxon>
        <taxon>Fungi</taxon>
        <taxon>Fungi incertae sedis</taxon>
        <taxon>Mucoromycota</taxon>
        <taxon>Mortierellomycotina</taxon>
        <taxon>Mortierellomycetes</taxon>
        <taxon>Mortierellales</taxon>
        <taxon>Mortierellaceae</taxon>
        <taxon>Podila</taxon>
    </lineage>
</organism>
<feature type="domain" description="EF-hand" evidence="2">
    <location>
        <begin position="15"/>
        <end position="50"/>
    </location>
</feature>
<accession>A0A086TK54</accession>